<name>I6YX31_MELRP</name>
<dbReference type="SUPFAM" id="SSF51569">
    <property type="entry name" value="Aldolase"/>
    <property type="match status" value="1"/>
</dbReference>
<evidence type="ECO:0000256" key="1">
    <source>
        <dbReference type="ARBA" id="ARBA00010936"/>
    </source>
</evidence>
<comment type="similarity">
    <text evidence="1 7">Belongs to the DeoC/FbaB aldolase family. DeoC type 1 subfamily.</text>
</comment>
<dbReference type="HOGENOM" id="CLU_053595_0_0_10"/>
<dbReference type="PANTHER" id="PTHR10889:SF1">
    <property type="entry name" value="DEOXYRIBOSE-PHOSPHATE ALDOLASE"/>
    <property type="match status" value="1"/>
</dbReference>
<evidence type="ECO:0000256" key="4">
    <source>
        <dbReference type="ARBA" id="ARBA00023270"/>
    </source>
</evidence>
<accession>I6YX31</accession>
<reference evidence="8 9" key="1">
    <citation type="journal article" date="2013" name="PLoS ONE">
        <title>Genomic analysis of Melioribacter roseus, facultatively anaerobic organotrophic bacterium representing a novel deep lineage within Bacteriodetes/Chlorobi group.</title>
        <authorList>
            <person name="Kadnikov V.V."/>
            <person name="Mardanov A.V."/>
            <person name="Podosokorskaya O.A."/>
            <person name="Gavrilov S.N."/>
            <person name="Kublanov I.V."/>
            <person name="Beletsky A.V."/>
            <person name="Bonch-Osmolovskaya E.A."/>
            <person name="Ravin N.V."/>
        </authorList>
    </citation>
    <scope>NUCLEOTIDE SEQUENCE [LARGE SCALE GENOMIC DNA]</scope>
    <source>
        <strain evidence="9">JCM 17771 / P3M-2</strain>
    </source>
</reference>
<protein>
    <recommendedName>
        <fullName evidence="7">Deoxyribose-phosphate aldolase</fullName>
        <shortName evidence="7">DERA</shortName>
        <ecNumber evidence="7">4.1.2.4</ecNumber>
    </recommendedName>
    <alternativeName>
        <fullName evidence="7">2-deoxy-D-ribose 5-phosphate aldolase</fullName>
    </alternativeName>
    <alternativeName>
        <fullName evidence="7">Phosphodeoxyriboaldolase</fullName>
        <shortName evidence="7">Deoxyriboaldolase</shortName>
    </alternativeName>
</protein>
<dbReference type="NCBIfam" id="TIGR00126">
    <property type="entry name" value="deoC"/>
    <property type="match status" value="1"/>
</dbReference>
<dbReference type="GO" id="GO:0004139">
    <property type="term" value="F:deoxyribose-phosphate aldolase activity"/>
    <property type="evidence" value="ECO:0007669"/>
    <property type="project" value="UniProtKB-UniRule"/>
</dbReference>
<evidence type="ECO:0000256" key="3">
    <source>
        <dbReference type="ARBA" id="ARBA00023239"/>
    </source>
</evidence>
<comment type="subcellular location">
    <subcellularLocation>
        <location evidence="7">Cytoplasm</location>
    </subcellularLocation>
</comment>
<dbReference type="FunFam" id="3.20.20.70:FF:000044">
    <property type="entry name" value="Deoxyribose-phosphate aldolase"/>
    <property type="match status" value="1"/>
</dbReference>
<dbReference type="EC" id="4.1.2.4" evidence="7"/>
<dbReference type="Proteomes" id="UP000009011">
    <property type="component" value="Chromosome"/>
</dbReference>
<dbReference type="HAMAP" id="MF_00114">
    <property type="entry name" value="DeoC_type1"/>
    <property type="match status" value="1"/>
</dbReference>
<dbReference type="PATRIC" id="fig|1191523.3.peg.2022"/>
<dbReference type="SMART" id="SM01133">
    <property type="entry name" value="DeoC"/>
    <property type="match status" value="1"/>
</dbReference>
<keyword evidence="3 7" id="KW-0456">Lyase</keyword>
<feature type="active site" description="Proton donor/acceptor" evidence="7">
    <location>
        <position position="155"/>
    </location>
</feature>
<feature type="active site" description="Schiff-base intermediate with acetaldehyde" evidence="7">
    <location>
        <position position="219"/>
    </location>
</feature>
<evidence type="ECO:0000256" key="6">
    <source>
        <dbReference type="ARBA" id="ARBA00056337"/>
    </source>
</evidence>
<dbReference type="InterPro" id="IPR011343">
    <property type="entry name" value="DeoC"/>
</dbReference>
<evidence type="ECO:0000256" key="7">
    <source>
        <dbReference type="HAMAP-Rule" id="MF_00114"/>
    </source>
</evidence>
<comment type="function">
    <text evidence="6 7">Catalyzes a reversible aldol reaction between acetaldehyde and D-glyceraldehyde 3-phosphate to generate 2-deoxy-D-ribose 5-phosphate.</text>
</comment>
<dbReference type="InterPro" id="IPR028581">
    <property type="entry name" value="DeoC_typeI"/>
</dbReference>
<dbReference type="GO" id="GO:0005737">
    <property type="term" value="C:cytoplasm"/>
    <property type="evidence" value="ECO:0007669"/>
    <property type="project" value="UniProtKB-SubCell"/>
</dbReference>
<dbReference type="GO" id="GO:0016052">
    <property type="term" value="P:carbohydrate catabolic process"/>
    <property type="evidence" value="ECO:0007669"/>
    <property type="project" value="TreeGrafter"/>
</dbReference>
<dbReference type="PANTHER" id="PTHR10889">
    <property type="entry name" value="DEOXYRIBOSE-PHOSPHATE ALDOLASE"/>
    <property type="match status" value="1"/>
</dbReference>
<dbReference type="GO" id="GO:0006018">
    <property type="term" value="P:2-deoxyribose 1-phosphate catabolic process"/>
    <property type="evidence" value="ECO:0007669"/>
    <property type="project" value="UniProtKB-UniRule"/>
</dbReference>
<feature type="active site" description="Proton donor/acceptor" evidence="7">
    <location>
        <position position="248"/>
    </location>
</feature>
<dbReference type="GO" id="GO:0009264">
    <property type="term" value="P:deoxyribonucleotide catabolic process"/>
    <property type="evidence" value="ECO:0007669"/>
    <property type="project" value="UniProtKB-UniRule"/>
</dbReference>
<proteinExistence type="inferred from homology"/>
<dbReference type="AlphaFoldDB" id="I6YX31"/>
<comment type="catalytic activity">
    <reaction evidence="5 7">
        <text>2-deoxy-D-ribose 5-phosphate = D-glyceraldehyde 3-phosphate + acetaldehyde</text>
        <dbReference type="Rhea" id="RHEA:12821"/>
        <dbReference type="ChEBI" id="CHEBI:15343"/>
        <dbReference type="ChEBI" id="CHEBI:59776"/>
        <dbReference type="ChEBI" id="CHEBI:62877"/>
        <dbReference type="EC" id="4.1.2.4"/>
    </reaction>
</comment>
<evidence type="ECO:0000313" key="9">
    <source>
        <dbReference type="Proteomes" id="UP000009011"/>
    </source>
</evidence>
<keyword evidence="9" id="KW-1185">Reference proteome</keyword>
<sequence length="289" mass="30948">MESNLLDKIISQVLVEKSLQEFYCKGGTCEGWERNVVDQPIAVKNIIDNGADRIAAGMGVGDEIPDKSIARMIDHTLLKPETTPDDIKKLCEEARTYHFASVCVNPCFVSLCRELLQGSDVKVCTVIGFPLGATTTEVKRFEAEQALKNGAQEIDMVINVGMLKQGNYDYVFNDINQVVLAAKKYNAVCKVIIETALLTDEEKVKACIISKEAKADFVKTSTGFSKGGATAGDVALMKYVVGSSVGVKASGGIRTAEDAMLMIKSGADRIGASASVKIVKGESNTGGGY</sequence>
<dbReference type="InterPro" id="IPR002915">
    <property type="entry name" value="DeoC/FbaB/LacD_aldolase"/>
</dbReference>
<comment type="pathway">
    <text evidence="7">Carbohydrate degradation; 2-deoxy-D-ribose 1-phosphate degradation; D-glyceraldehyde 3-phosphate and acetaldehyde from 2-deoxy-alpha-D-ribose 1-phosphate: step 2/2.</text>
</comment>
<dbReference type="STRING" id="1191523.MROS_1910"/>
<dbReference type="InterPro" id="IPR013785">
    <property type="entry name" value="Aldolase_TIM"/>
</dbReference>
<dbReference type="EMBL" id="CP003557">
    <property type="protein sequence ID" value="AFN75142.1"/>
    <property type="molecule type" value="Genomic_DNA"/>
</dbReference>
<evidence type="ECO:0000313" key="8">
    <source>
        <dbReference type="EMBL" id="AFN75142.1"/>
    </source>
</evidence>
<dbReference type="eggNOG" id="COG0274">
    <property type="taxonomic scope" value="Bacteria"/>
</dbReference>
<dbReference type="Gene3D" id="3.20.20.70">
    <property type="entry name" value="Aldolase class I"/>
    <property type="match status" value="1"/>
</dbReference>
<keyword evidence="4 7" id="KW-0704">Schiff base</keyword>
<gene>
    <name evidence="7" type="primary">deoC</name>
    <name evidence="8" type="ordered locus">MROS_1910</name>
</gene>
<dbReference type="UniPathway" id="UPA00002">
    <property type="reaction ID" value="UER00468"/>
</dbReference>
<dbReference type="CDD" id="cd00959">
    <property type="entry name" value="DeoC"/>
    <property type="match status" value="1"/>
</dbReference>
<dbReference type="Pfam" id="PF01791">
    <property type="entry name" value="DeoC"/>
    <property type="match status" value="1"/>
</dbReference>
<dbReference type="KEGG" id="mro:MROS_1910"/>
<organism evidence="8 9">
    <name type="scientific">Melioribacter roseus (strain DSM 23840 / JCM 17771 / VKM B-2668 / P3M-2)</name>
    <dbReference type="NCBI Taxonomy" id="1191523"/>
    <lineage>
        <taxon>Bacteria</taxon>
        <taxon>Pseudomonadati</taxon>
        <taxon>Ignavibacteriota</taxon>
        <taxon>Ignavibacteria</taxon>
        <taxon>Ignavibacteriales</taxon>
        <taxon>Melioribacteraceae</taxon>
        <taxon>Melioribacter</taxon>
    </lineage>
</organism>
<evidence type="ECO:0000256" key="5">
    <source>
        <dbReference type="ARBA" id="ARBA00048791"/>
    </source>
</evidence>
<keyword evidence="2 7" id="KW-0963">Cytoplasm</keyword>
<evidence type="ECO:0000256" key="2">
    <source>
        <dbReference type="ARBA" id="ARBA00022490"/>
    </source>
</evidence>